<evidence type="ECO:0000313" key="3">
    <source>
        <dbReference type="EMBL" id="PRP97495.1"/>
    </source>
</evidence>
<comment type="caution">
    <text evidence="3">The sequence shown here is derived from an EMBL/GenBank/DDBJ whole genome shotgun (WGS) entry which is preliminary data.</text>
</comment>
<dbReference type="OrthoDB" id="228033at2"/>
<keyword evidence="1" id="KW-0472">Membrane</keyword>
<keyword evidence="1" id="KW-0812">Transmembrane</keyword>
<gene>
    <name evidence="3" type="ORF">ENSA5_33880</name>
</gene>
<keyword evidence="4" id="KW-1185">Reference proteome</keyword>
<dbReference type="RefSeq" id="WP_106392741.1">
    <property type="nucleotide sequence ID" value="NZ_PVNK01000156.1"/>
</dbReference>
<feature type="transmembrane region" description="Helical" evidence="1">
    <location>
        <begin position="248"/>
        <end position="268"/>
    </location>
</feature>
<proteinExistence type="predicted"/>
<accession>A0A2S9XXA4</accession>
<dbReference type="InterPro" id="IPR025235">
    <property type="entry name" value="DUF4178"/>
</dbReference>
<keyword evidence="1" id="KW-1133">Transmembrane helix</keyword>
<evidence type="ECO:0000256" key="1">
    <source>
        <dbReference type="SAM" id="Phobius"/>
    </source>
</evidence>
<reference evidence="3 4" key="1">
    <citation type="submission" date="2018-03" db="EMBL/GenBank/DDBJ databases">
        <title>Draft Genome Sequences of the Obligatory Marine Myxobacteria Enhygromyxa salina SWB005.</title>
        <authorList>
            <person name="Poehlein A."/>
            <person name="Moghaddam J.A."/>
            <person name="Harms H."/>
            <person name="Alanjari M."/>
            <person name="Koenig G.M."/>
            <person name="Daniel R."/>
            <person name="Schaeberle T.F."/>
        </authorList>
    </citation>
    <scope>NUCLEOTIDE SEQUENCE [LARGE SCALE GENOMIC DNA]</scope>
    <source>
        <strain evidence="3 4">SWB005</strain>
    </source>
</reference>
<organism evidence="3 4">
    <name type="scientific">Enhygromyxa salina</name>
    <dbReference type="NCBI Taxonomy" id="215803"/>
    <lineage>
        <taxon>Bacteria</taxon>
        <taxon>Pseudomonadati</taxon>
        <taxon>Myxococcota</taxon>
        <taxon>Polyangia</taxon>
        <taxon>Nannocystales</taxon>
        <taxon>Nannocystaceae</taxon>
        <taxon>Enhygromyxa</taxon>
    </lineage>
</organism>
<name>A0A2S9XXA4_9BACT</name>
<dbReference type="EMBL" id="PVNK01000156">
    <property type="protein sequence ID" value="PRP97495.1"/>
    <property type="molecule type" value="Genomic_DNA"/>
</dbReference>
<protein>
    <recommendedName>
        <fullName evidence="2">DUF4178 domain-containing protein</fullName>
    </recommendedName>
</protein>
<evidence type="ECO:0000259" key="2">
    <source>
        <dbReference type="Pfam" id="PF13785"/>
    </source>
</evidence>
<evidence type="ECO:0000313" key="4">
    <source>
        <dbReference type="Proteomes" id="UP000237968"/>
    </source>
</evidence>
<dbReference type="Pfam" id="PF13785">
    <property type="entry name" value="DUF4178"/>
    <property type="match status" value="1"/>
</dbReference>
<dbReference type="AlphaFoldDB" id="A0A2S9XXA4"/>
<feature type="domain" description="DUF4178" evidence="2">
    <location>
        <begin position="77"/>
        <end position="202"/>
    </location>
</feature>
<sequence length="438" mass="48650">MNQQAPPTKLFREEAKTGAIQCPACGAPITLHGFGGVEQIACSYCGTICKPEEGGNLDIVQQAQRQRRESVLPLHKRGQLDGHTWEIIGIMWREVVSEGVAYPWQELLLFNPYEGYRWLIYQLNDGVWSLGGPLPGAPEVQPGMQPVAKWRGEDYKHFTTGNARVTYVEGEFPWQVLVGDVAQANDYVCPPNMISVEVQHGEHGSDVNFTQMRPIEPAEVWAAFQMPGSPPPQHGIHPAAVNPYTTHFYWIAAILLFVTWIVALIAYASARDDELIYSGSLEPGEVITEEIEFGERGEQSPLEFELMAYGMSNSWAFANVMLVDLESEQATGVGLEVDAWSGVEGGESWSEGTNPRSQIVGGVEGGKYLLQVEVQTDTAGDVADTLKLTIKRDVPLTRYMFLPLFFITLFPLLNLGRKLGFETKRWANSDHASSSWEE</sequence>
<dbReference type="Proteomes" id="UP000237968">
    <property type="component" value="Unassembled WGS sequence"/>
</dbReference>
<feature type="transmembrane region" description="Helical" evidence="1">
    <location>
        <begin position="396"/>
        <end position="416"/>
    </location>
</feature>